<proteinExistence type="predicted"/>
<dbReference type="SUPFAM" id="SSF48498">
    <property type="entry name" value="Tetracyclin repressor-like, C-terminal domain"/>
    <property type="match status" value="1"/>
</dbReference>
<evidence type="ECO:0000313" key="4">
    <source>
        <dbReference type="EMBL" id="QQB46826.1"/>
    </source>
</evidence>
<dbReference type="SUPFAM" id="SSF46689">
    <property type="entry name" value="Homeodomain-like"/>
    <property type="match status" value="1"/>
</dbReference>
<dbReference type="Gene3D" id="1.10.357.10">
    <property type="entry name" value="Tetracycline Repressor, domain 2"/>
    <property type="match status" value="1"/>
</dbReference>
<dbReference type="InterPro" id="IPR009057">
    <property type="entry name" value="Homeodomain-like_sf"/>
</dbReference>
<dbReference type="OrthoDB" id="9795011at2"/>
<evidence type="ECO:0000259" key="3">
    <source>
        <dbReference type="PROSITE" id="PS50977"/>
    </source>
</evidence>
<dbReference type="InterPro" id="IPR001647">
    <property type="entry name" value="HTH_TetR"/>
</dbReference>
<protein>
    <submittedName>
        <fullName evidence="4">TetR/AcrR family transcriptional regulator</fullName>
    </submittedName>
</protein>
<dbReference type="GeneID" id="92758813"/>
<dbReference type="Proteomes" id="UP000596145">
    <property type="component" value="Chromosome"/>
</dbReference>
<keyword evidence="1 2" id="KW-0238">DNA-binding</keyword>
<organism evidence="4 5">
    <name type="scientific">Corynebacterium glucuronolyticum</name>
    <dbReference type="NCBI Taxonomy" id="39791"/>
    <lineage>
        <taxon>Bacteria</taxon>
        <taxon>Bacillati</taxon>
        <taxon>Actinomycetota</taxon>
        <taxon>Actinomycetes</taxon>
        <taxon>Mycobacteriales</taxon>
        <taxon>Corynebacteriaceae</taxon>
        <taxon>Corynebacterium</taxon>
    </lineage>
</organism>
<dbReference type="Pfam" id="PF00440">
    <property type="entry name" value="TetR_N"/>
    <property type="match status" value="1"/>
</dbReference>
<feature type="DNA-binding region" description="H-T-H motif" evidence="2">
    <location>
        <begin position="29"/>
        <end position="48"/>
    </location>
</feature>
<dbReference type="GO" id="GO:0003700">
    <property type="term" value="F:DNA-binding transcription factor activity"/>
    <property type="evidence" value="ECO:0007669"/>
    <property type="project" value="TreeGrafter"/>
</dbReference>
<dbReference type="PROSITE" id="PS50977">
    <property type="entry name" value="HTH_TETR_2"/>
    <property type="match status" value="1"/>
</dbReference>
<dbReference type="GO" id="GO:0000976">
    <property type="term" value="F:transcription cis-regulatory region binding"/>
    <property type="evidence" value="ECO:0007669"/>
    <property type="project" value="TreeGrafter"/>
</dbReference>
<dbReference type="RefSeq" id="WP_084037227.1">
    <property type="nucleotide sequence ID" value="NZ_CP066007.1"/>
</dbReference>
<reference evidence="4 5" key="1">
    <citation type="submission" date="2020-12" db="EMBL/GenBank/DDBJ databases">
        <title>FDA dAtabase for Regulatory Grade micrObial Sequences (FDA-ARGOS): Supporting development and validation of Infectious Disease Dx tests.</title>
        <authorList>
            <person name="Sproer C."/>
            <person name="Gronow S."/>
            <person name="Severitt S."/>
            <person name="Schroder I."/>
            <person name="Tallon L."/>
            <person name="Sadzewicz L."/>
            <person name="Zhao X."/>
            <person name="Boylan J."/>
            <person name="Ott S."/>
            <person name="Bowen H."/>
            <person name="Vavikolanu K."/>
            <person name="Mehta A."/>
            <person name="Aluvathingal J."/>
            <person name="Nadendla S."/>
            <person name="Lowell S."/>
            <person name="Myers T."/>
            <person name="Yan Y."/>
            <person name="Sichtig H."/>
        </authorList>
    </citation>
    <scope>NUCLEOTIDE SEQUENCE [LARGE SCALE GENOMIC DNA]</scope>
    <source>
        <strain evidence="4 5">FDAARGOS_1053</strain>
    </source>
</reference>
<evidence type="ECO:0000313" key="5">
    <source>
        <dbReference type="Proteomes" id="UP000596145"/>
    </source>
</evidence>
<gene>
    <name evidence="4" type="ORF">I6I10_02520</name>
</gene>
<dbReference type="PANTHER" id="PTHR30055">
    <property type="entry name" value="HTH-TYPE TRANSCRIPTIONAL REGULATOR RUTR"/>
    <property type="match status" value="1"/>
</dbReference>
<dbReference type="AlphaFoldDB" id="A0A7T4EGA3"/>
<evidence type="ECO:0000256" key="2">
    <source>
        <dbReference type="PROSITE-ProRule" id="PRU00335"/>
    </source>
</evidence>
<evidence type="ECO:0000256" key="1">
    <source>
        <dbReference type="ARBA" id="ARBA00023125"/>
    </source>
</evidence>
<sequence>MRADAVQRRQAIIDAACEVFRTVPSKDITLTLIAKRAGVGIATLYRNFPTRTHLNIACGLDLLSQLDHAIDRLNAQFDTDPETTFDHFVWALVHNGIGTLVAVLVPEDPDAVPDVVIKRRAELLTKVDAFLTRAARVGLVPPHLTADQLAAELFVVTRPQNPTLSLMDPDVRDRLVGRLLFCWRNQR</sequence>
<dbReference type="InterPro" id="IPR050109">
    <property type="entry name" value="HTH-type_TetR-like_transc_reg"/>
</dbReference>
<dbReference type="PANTHER" id="PTHR30055:SF226">
    <property type="entry name" value="HTH-TYPE TRANSCRIPTIONAL REGULATOR PKSA"/>
    <property type="match status" value="1"/>
</dbReference>
<dbReference type="InterPro" id="IPR036271">
    <property type="entry name" value="Tet_transcr_reg_TetR-rel_C_sf"/>
</dbReference>
<accession>A0A7T4EGA3</accession>
<name>A0A7T4EGA3_9CORY</name>
<feature type="domain" description="HTH tetR-type" evidence="3">
    <location>
        <begin position="6"/>
        <end position="66"/>
    </location>
</feature>
<dbReference type="EMBL" id="CP066007">
    <property type="protein sequence ID" value="QQB46826.1"/>
    <property type="molecule type" value="Genomic_DNA"/>
</dbReference>